<sequence>MDPVTSDNGSRMNVVSNHDVLYVGSQKTTDQATISSDSIIPQACGKKRSELSTNWISGGTYVPLRDRIKKRIAAGVPFFSLEFFPPKTENSVANFFARLDRFREGNPMFIDIAWHFGSDPGNINSETSSSSVAAGCVDCGMDTMLHVTCCPYTKEQSIKHLEQSKALGLRNIFALRGDLPRQLLKYATSCERKIAYVVSRLEGENPTVCKYRALDLIRWIKEKYNDYFTIVCSGHPAGHPEAPSYRADLLYLKAKVDAGADFIISQIIFDGKIFKNFLRDCREIGIAVPIIPGILPIQSYESIRRVAELSQLMIPDSVLVSLESIKNNDDAVRNFGVWLAVELCRTLFTSGSTTSVHLFTLNQEVSSRRILQQLGLWPLSPVRALPWRTFGDIYAIRCKEDMRSIVCSVRPESYVFRTCVTIDWMNTESAVPVAVTWSVFPGSEIGQRTVVDPPLFRIWLLALGRNDLCDFLMRVDIIQ</sequence>
<comment type="pathway">
    <text evidence="2 7">One-carbon metabolism; tetrahydrofolate interconversion.</text>
</comment>
<keyword evidence="5" id="KW-0274">FAD</keyword>
<dbReference type="EMBL" id="UYRX01001014">
    <property type="protein sequence ID" value="VDK87697.1"/>
    <property type="molecule type" value="Genomic_DNA"/>
</dbReference>
<evidence type="ECO:0000256" key="1">
    <source>
        <dbReference type="ARBA" id="ARBA00001974"/>
    </source>
</evidence>
<keyword evidence="6" id="KW-0560">Oxidoreductase</keyword>
<dbReference type="PANTHER" id="PTHR45754:SF3">
    <property type="entry name" value="METHYLENETETRAHYDROFOLATE REDUCTASE (NADPH)"/>
    <property type="match status" value="1"/>
</dbReference>
<dbReference type="GO" id="GO:0035999">
    <property type="term" value="P:tetrahydrofolate interconversion"/>
    <property type="evidence" value="ECO:0007669"/>
    <property type="project" value="UniProtKB-UniPathway"/>
</dbReference>
<evidence type="ECO:0000256" key="3">
    <source>
        <dbReference type="ARBA" id="ARBA00006743"/>
    </source>
</evidence>
<dbReference type="GO" id="GO:0009086">
    <property type="term" value="P:methionine biosynthetic process"/>
    <property type="evidence" value="ECO:0007669"/>
    <property type="project" value="TreeGrafter"/>
</dbReference>
<gene>
    <name evidence="8" type="ORF">NLS_LOCUS8291</name>
</gene>
<name>A0A3P6TQV9_LITSI</name>
<comment type="similarity">
    <text evidence="3">Belongs to the methylenetetrahydrofolate reductase family.</text>
</comment>
<dbReference type="SUPFAM" id="SSF51730">
    <property type="entry name" value="FAD-linked oxidoreductase"/>
    <property type="match status" value="1"/>
</dbReference>
<keyword evidence="9" id="KW-1185">Reference proteome</keyword>
<evidence type="ECO:0000256" key="2">
    <source>
        <dbReference type="ARBA" id="ARBA00004777"/>
    </source>
</evidence>
<dbReference type="UniPathway" id="UPA00193"/>
<dbReference type="STRING" id="42156.A0A3P6TQV9"/>
<evidence type="ECO:0000256" key="7">
    <source>
        <dbReference type="RuleBase" id="RU004254"/>
    </source>
</evidence>
<evidence type="ECO:0000256" key="4">
    <source>
        <dbReference type="ARBA" id="ARBA00022630"/>
    </source>
</evidence>
<comment type="cofactor">
    <cofactor evidence="1">
        <name>FAD</name>
        <dbReference type="ChEBI" id="CHEBI:57692"/>
    </cofactor>
</comment>
<dbReference type="Gene3D" id="3.20.20.220">
    <property type="match status" value="1"/>
</dbReference>
<evidence type="ECO:0000313" key="8">
    <source>
        <dbReference type="EMBL" id="VDK87697.1"/>
    </source>
</evidence>
<dbReference type="OMA" id="MELCDAP"/>
<dbReference type="Proteomes" id="UP000277928">
    <property type="component" value="Unassembled WGS sequence"/>
</dbReference>
<evidence type="ECO:0000256" key="6">
    <source>
        <dbReference type="ARBA" id="ARBA00023002"/>
    </source>
</evidence>
<accession>A0A3P6TQV9</accession>
<dbReference type="GO" id="GO:0005829">
    <property type="term" value="C:cytosol"/>
    <property type="evidence" value="ECO:0007669"/>
    <property type="project" value="TreeGrafter"/>
</dbReference>
<dbReference type="CDD" id="cd00537">
    <property type="entry name" value="MTHFR"/>
    <property type="match status" value="1"/>
</dbReference>
<organism evidence="8 9">
    <name type="scientific">Litomosoides sigmodontis</name>
    <name type="common">Filarial nematode worm</name>
    <dbReference type="NCBI Taxonomy" id="42156"/>
    <lineage>
        <taxon>Eukaryota</taxon>
        <taxon>Metazoa</taxon>
        <taxon>Ecdysozoa</taxon>
        <taxon>Nematoda</taxon>
        <taxon>Chromadorea</taxon>
        <taxon>Rhabditida</taxon>
        <taxon>Spirurina</taxon>
        <taxon>Spiruromorpha</taxon>
        <taxon>Filarioidea</taxon>
        <taxon>Onchocercidae</taxon>
        <taxon>Litomosoides</taxon>
    </lineage>
</organism>
<dbReference type="PANTHER" id="PTHR45754">
    <property type="entry name" value="METHYLENETETRAHYDROFOLATE REDUCTASE"/>
    <property type="match status" value="1"/>
</dbReference>
<dbReference type="Pfam" id="PF02219">
    <property type="entry name" value="MTHFR"/>
    <property type="match status" value="1"/>
</dbReference>
<protein>
    <submittedName>
        <fullName evidence="8">Uncharacterized protein</fullName>
    </submittedName>
</protein>
<evidence type="ECO:0000313" key="9">
    <source>
        <dbReference type="Proteomes" id="UP000277928"/>
    </source>
</evidence>
<reference evidence="8 9" key="1">
    <citation type="submission" date="2018-08" db="EMBL/GenBank/DDBJ databases">
        <authorList>
            <person name="Laetsch R D."/>
            <person name="Stevens L."/>
            <person name="Kumar S."/>
            <person name="Blaxter L. M."/>
        </authorList>
    </citation>
    <scope>NUCLEOTIDE SEQUENCE [LARGE SCALE GENOMIC DNA]</scope>
</reference>
<keyword evidence="4" id="KW-0285">Flavoprotein</keyword>
<dbReference type="GO" id="GO:0071949">
    <property type="term" value="F:FAD binding"/>
    <property type="evidence" value="ECO:0007669"/>
    <property type="project" value="TreeGrafter"/>
</dbReference>
<dbReference type="AlphaFoldDB" id="A0A3P6TQV9"/>
<dbReference type="GO" id="GO:0004489">
    <property type="term" value="F:methylenetetrahydrofolate reductase [NAD(P)H] activity"/>
    <property type="evidence" value="ECO:0007669"/>
    <property type="project" value="InterPro"/>
</dbReference>
<dbReference type="OrthoDB" id="5805987at2759"/>
<dbReference type="InterPro" id="IPR029041">
    <property type="entry name" value="FAD-linked_oxidoreductase-like"/>
</dbReference>
<evidence type="ECO:0000256" key="5">
    <source>
        <dbReference type="ARBA" id="ARBA00022827"/>
    </source>
</evidence>
<proteinExistence type="inferred from homology"/>
<dbReference type="InterPro" id="IPR003171">
    <property type="entry name" value="Mehydrof_redctse-like"/>
</dbReference>